<evidence type="ECO:0000256" key="10">
    <source>
        <dbReference type="PROSITE-ProRule" id="PRU00176"/>
    </source>
</evidence>
<feature type="domain" description="RRM" evidence="12">
    <location>
        <begin position="372"/>
        <end position="444"/>
    </location>
</feature>
<dbReference type="InterPro" id="IPR050825">
    <property type="entry name" value="RBM42_RBP45_47-like"/>
</dbReference>
<keyword evidence="6 10" id="KW-0694">RNA-binding</keyword>
<evidence type="ECO:0000313" key="13">
    <source>
        <dbReference type="EMBL" id="TPX46763.1"/>
    </source>
</evidence>
<keyword evidence="3" id="KW-0813">Transport</keyword>
<feature type="domain" description="RRM" evidence="12">
    <location>
        <begin position="178"/>
        <end position="254"/>
    </location>
</feature>
<evidence type="ECO:0000256" key="9">
    <source>
        <dbReference type="ARBA" id="ARBA00023136"/>
    </source>
</evidence>
<evidence type="ECO:0000256" key="7">
    <source>
        <dbReference type="ARBA" id="ARBA00022982"/>
    </source>
</evidence>
<feature type="region of interest" description="Disordered" evidence="11">
    <location>
        <begin position="522"/>
        <end position="593"/>
    </location>
</feature>
<comment type="subcellular location">
    <subcellularLocation>
        <location evidence="1">Mitochondrion inner membrane</location>
    </subcellularLocation>
</comment>
<dbReference type="GO" id="GO:0005743">
    <property type="term" value="C:mitochondrial inner membrane"/>
    <property type="evidence" value="ECO:0007669"/>
    <property type="project" value="UniProtKB-SubCell"/>
</dbReference>
<evidence type="ECO:0000256" key="2">
    <source>
        <dbReference type="ARBA" id="ARBA00006498"/>
    </source>
</evidence>
<evidence type="ECO:0000256" key="4">
    <source>
        <dbReference type="ARBA" id="ARBA00022660"/>
    </source>
</evidence>
<organism evidence="13 14">
    <name type="scientific">Synchytrium endobioticum</name>
    <dbReference type="NCBI Taxonomy" id="286115"/>
    <lineage>
        <taxon>Eukaryota</taxon>
        <taxon>Fungi</taxon>
        <taxon>Fungi incertae sedis</taxon>
        <taxon>Chytridiomycota</taxon>
        <taxon>Chytridiomycota incertae sedis</taxon>
        <taxon>Chytridiomycetes</taxon>
        <taxon>Synchytriales</taxon>
        <taxon>Synchytriaceae</taxon>
        <taxon>Synchytrium</taxon>
    </lineage>
</organism>
<evidence type="ECO:0000256" key="5">
    <source>
        <dbReference type="ARBA" id="ARBA00022792"/>
    </source>
</evidence>
<gene>
    <name evidence="13" type="ORF">SeLEV6574_g03047</name>
</gene>
<dbReference type="PROSITE" id="PS50102">
    <property type="entry name" value="RRM"/>
    <property type="match status" value="3"/>
</dbReference>
<feature type="domain" description="RRM" evidence="12">
    <location>
        <begin position="267"/>
        <end position="344"/>
    </location>
</feature>
<dbReference type="PANTHER" id="PTHR47640:SF5">
    <property type="entry name" value="RRM DOMAIN-CONTAINING PROTEIN"/>
    <property type="match status" value="1"/>
</dbReference>
<dbReference type="InterPro" id="IPR000504">
    <property type="entry name" value="RRM_dom"/>
</dbReference>
<dbReference type="Proteomes" id="UP000320475">
    <property type="component" value="Unassembled WGS sequence"/>
</dbReference>
<dbReference type="InterPro" id="IPR023184">
    <property type="entry name" value="Ubol_cytC_Rdtase_hinge_dom"/>
</dbReference>
<dbReference type="Gene3D" id="1.10.287.20">
    <property type="entry name" value="Ubiquinol-cytochrome C reductase hinge domain"/>
    <property type="match status" value="1"/>
</dbReference>
<evidence type="ECO:0000256" key="11">
    <source>
        <dbReference type="SAM" id="MobiDB-lite"/>
    </source>
</evidence>
<sequence>MAALVGAWSKCPGGILEVSQNGANVVVLPESMRLATRRKYTKMSSEDPKPGIEKGMFSAVSPSFFLITSESPRKRRANTTDTESNLITIECEEHHCPSLKGKFESCQARVSETEGTEESCVEEFFDLMECVQHCAAPKVFAILKLLLGKLGSRNSEADLPDILTMTNSLSRLPAETDRKLYVGNIDQRCSEPVLRALFDSIAPTTNVKIVVDKSAPTNYGFVEYDRHLDAAEAIARLATHKVHGTPLRVNWAMSGMKTQVEDTSTHFQLFVGDLSEVNDEILRRAFLSFGSLSEARVMWDLSSGKSRGFGFVSYRERDDAQQALDTLNGSWLGNRLIRVSWANEKPAPKPDHIDFVEPLDYNIVVSQLPGNTTAYVGNLATQTTNLELLMMFQAYGVVVELRIQPERGFGFVRLDTHENAAKAIVAIHGEVLHNRTLRCSWGKERAVPADLLESAYPYLPQYPPVPLQLGIIAAAPLPGVSTVALLPLHSAPIHYIPPPPNMMPMLGPAGARLPMSAAILQSASTSGTPSEPTLASSPRGDSLTTSMSSLSIPSTSSRERLVSQATQTTQTVSSNPLESIPPPSLPPANTSHPIHLPSDLVGVVPTDIADLQHMEHHHVVYSSSPSVEKPEYFAAIGTDDVGRERRKSGNQKLCDSKASAEPQSSIITSSKLQTFPGWVHDPISDSLVWVVSHKPFMRLPETRI</sequence>
<keyword evidence="8" id="KW-0496">Mitochondrion</keyword>
<dbReference type="GO" id="GO:0003729">
    <property type="term" value="F:mRNA binding"/>
    <property type="evidence" value="ECO:0007669"/>
    <property type="project" value="InterPro"/>
</dbReference>
<dbReference type="SMART" id="SM00360">
    <property type="entry name" value="RRM"/>
    <property type="match status" value="3"/>
</dbReference>
<comment type="similarity">
    <text evidence="2">Belongs to the UQCRH/QCR6 family.</text>
</comment>
<feature type="region of interest" description="Disordered" evidence="11">
    <location>
        <begin position="643"/>
        <end position="662"/>
    </location>
</feature>
<evidence type="ECO:0000256" key="3">
    <source>
        <dbReference type="ARBA" id="ARBA00022448"/>
    </source>
</evidence>
<evidence type="ECO:0000259" key="12">
    <source>
        <dbReference type="PROSITE" id="PS50102"/>
    </source>
</evidence>
<evidence type="ECO:0000313" key="14">
    <source>
        <dbReference type="Proteomes" id="UP000320475"/>
    </source>
</evidence>
<dbReference type="EMBL" id="QEAM01000095">
    <property type="protein sequence ID" value="TPX46763.1"/>
    <property type="molecule type" value="Genomic_DNA"/>
</dbReference>
<dbReference type="Pfam" id="PF02320">
    <property type="entry name" value="UCR_hinge"/>
    <property type="match status" value="1"/>
</dbReference>
<evidence type="ECO:0000256" key="6">
    <source>
        <dbReference type="ARBA" id="ARBA00022884"/>
    </source>
</evidence>
<dbReference type="InterPro" id="IPR036811">
    <property type="entry name" value="Ubol_cytC_Rdtase_hinge_dom_sf"/>
</dbReference>
<keyword evidence="7" id="KW-0249">Electron transport</keyword>
<evidence type="ECO:0000256" key="8">
    <source>
        <dbReference type="ARBA" id="ARBA00023128"/>
    </source>
</evidence>
<accession>A0A507D5N9</accession>
<feature type="compositionally biased region" description="Low complexity" evidence="11">
    <location>
        <begin position="542"/>
        <end position="578"/>
    </location>
</feature>
<dbReference type="Pfam" id="PF00076">
    <property type="entry name" value="RRM_1"/>
    <property type="match status" value="3"/>
</dbReference>
<comment type="caution">
    <text evidence="13">The sequence shown here is derived from an EMBL/GenBank/DDBJ whole genome shotgun (WGS) entry which is preliminary data.</text>
</comment>
<evidence type="ECO:0000256" key="1">
    <source>
        <dbReference type="ARBA" id="ARBA00004273"/>
    </source>
</evidence>
<dbReference type="PANTHER" id="PTHR47640">
    <property type="entry name" value="TRNA SELENOCYSTEINE 1-ASSOCIATED PROTEIN 1-RELATED-RELATED"/>
    <property type="match status" value="1"/>
</dbReference>
<dbReference type="AlphaFoldDB" id="A0A507D5N9"/>
<keyword evidence="4" id="KW-0679">Respiratory chain</keyword>
<dbReference type="InterPro" id="IPR035979">
    <property type="entry name" value="RBD_domain_sf"/>
</dbReference>
<dbReference type="InterPro" id="IPR012677">
    <property type="entry name" value="Nucleotide-bd_a/b_plait_sf"/>
</dbReference>
<keyword evidence="5" id="KW-0999">Mitochondrion inner membrane</keyword>
<reference evidence="13 14" key="1">
    <citation type="journal article" date="2019" name="Sci. Rep.">
        <title>Comparative genomics of chytrid fungi reveal insights into the obligate biotrophic and pathogenic lifestyle of Synchytrium endobioticum.</title>
        <authorList>
            <person name="van de Vossenberg B.T.L.H."/>
            <person name="Warris S."/>
            <person name="Nguyen H.D.T."/>
            <person name="van Gent-Pelzer M.P.E."/>
            <person name="Joly D.L."/>
            <person name="van de Geest H.C."/>
            <person name="Bonants P.J.M."/>
            <person name="Smith D.S."/>
            <person name="Levesque C.A."/>
            <person name="van der Lee T.A.J."/>
        </authorList>
    </citation>
    <scope>NUCLEOTIDE SEQUENCE [LARGE SCALE GENOMIC DNA]</scope>
    <source>
        <strain evidence="13 14">LEV6574</strain>
    </source>
</reference>
<feature type="compositionally biased region" description="Polar residues" evidence="11">
    <location>
        <begin position="522"/>
        <end position="536"/>
    </location>
</feature>
<dbReference type="SUPFAM" id="SSF54928">
    <property type="entry name" value="RNA-binding domain, RBD"/>
    <property type="match status" value="2"/>
</dbReference>
<keyword evidence="9" id="KW-0472">Membrane</keyword>
<dbReference type="OrthoDB" id="8093034at2759"/>
<dbReference type="VEuPathDB" id="FungiDB:SeMB42_g04139"/>
<dbReference type="VEuPathDB" id="FungiDB:SeMB42_g04143"/>
<proteinExistence type="inferred from homology"/>
<dbReference type="Gene3D" id="3.30.70.330">
    <property type="match status" value="3"/>
</dbReference>
<dbReference type="SUPFAM" id="SSF81531">
    <property type="entry name" value="Non-heme 11 kDa protein of cytochrome bc1 complex (Ubiquinol-cytochrome c reductase)"/>
    <property type="match status" value="1"/>
</dbReference>
<name>A0A507D5N9_9FUNG</name>
<protein>
    <recommendedName>
        <fullName evidence="12">RRM domain-containing protein</fullName>
    </recommendedName>
</protein>